<feature type="compositionally biased region" description="Low complexity" evidence="3">
    <location>
        <begin position="39"/>
        <end position="50"/>
    </location>
</feature>
<evidence type="ECO:0000256" key="1">
    <source>
        <dbReference type="ARBA" id="ARBA00022722"/>
    </source>
</evidence>
<sequence>MRRVVGSLLGLLAALALMVSGCSLVLTEGPGGSGSGQDPAATAPAATAPAESGDAESGGVDPESGLPWIEVEELPQEAHETLELIDHGGPFPYDKDGSTFGNFEGYLPEEPRGHYREYTVESPGLDHRGPLRIVTGGEDTGQGVAYYWTSDHYESFERIRR</sequence>
<keyword evidence="2" id="KW-0378">Hydrolase</keyword>
<dbReference type="Proteomes" id="UP000316196">
    <property type="component" value="Unassembled WGS sequence"/>
</dbReference>
<dbReference type="RefSeq" id="WP_246044214.1">
    <property type="nucleotide sequence ID" value="NZ_BAAAMD010000001.1"/>
</dbReference>
<feature type="region of interest" description="Disordered" evidence="3">
    <location>
        <begin position="30"/>
        <end position="65"/>
    </location>
</feature>
<dbReference type="PROSITE" id="PS51257">
    <property type="entry name" value="PROKAR_LIPOPROTEIN"/>
    <property type="match status" value="1"/>
</dbReference>
<reference evidence="4 5" key="1">
    <citation type="submission" date="2019-06" db="EMBL/GenBank/DDBJ databases">
        <title>Sequencing the genomes of 1000 actinobacteria strains.</title>
        <authorList>
            <person name="Klenk H.-P."/>
        </authorList>
    </citation>
    <scope>NUCLEOTIDE SEQUENCE [LARGE SCALE GENOMIC DNA]</scope>
    <source>
        <strain evidence="4 5">DSM 8251</strain>
    </source>
</reference>
<name>A0A542ZR30_9ACTN</name>
<dbReference type="EMBL" id="VFOR01000001">
    <property type="protein sequence ID" value="TQL62815.1"/>
    <property type="molecule type" value="Genomic_DNA"/>
</dbReference>
<organism evidence="4 5">
    <name type="scientific">Propioniferax innocua</name>
    <dbReference type="NCBI Taxonomy" id="1753"/>
    <lineage>
        <taxon>Bacteria</taxon>
        <taxon>Bacillati</taxon>
        <taxon>Actinomycetota</taxon>
        <taxon>Actinomycetes</taxon>
        <taxon>Propionibacteriales</taxon>
        <taxon>Propionibacteriaceae</taxon>
        <taxon>Propioniferax</taxon>
    </lineage>
</organism>
<dbReference type="SUPFAM" id="SSF53933">
    <property type="entry name" value="Microbial ribonucleases"/>
    <property type="match status" value="1"/>
</dbReference>
<dbReference type="GO" id="GO:0016787">
    <property type="term" value="F:hydrolase activity"/>
    <property type="evidence" value="ECO:0007669"/>
    <property type="project" value="UniProtKB-KW"/>
</dbReference>
<dbReference type="AlphaFoldDB" id="A0A542ZR30"/>
<accession>A0A542ZR30</accession>
<dbReference type="GO" id="GO:0004521">
    <property type="term" value="F:RNA endonuclease activity"/>
    <property type="evidence" value="ECO:0007669"/>
    <property type="project" value="InterPro"/>
</dbReference>
<evidence type="ECO:0000256" key="2">
    <source>
        <dbReference type="ARBA" id="ARBA00022801"/>
    </source>
</evidence>
<dbReference type="InterPro" id="IPR016191">
    <property type="entry name" value="Ribonuclease/ribotoxin"/>
</dbReference>
<dbReference type="Gene3D" id="3.10.450.30">
    <property type="entry name" value="Microbial ribonucleases"/>
    <property type="match status" value="1"/>
</dbReference>
<evidence type="ECO:0000313" key="5">
    <source>
        <dbReference type="Proteomes" id="UP000316196"/>
    </source>
</evidence>
<proteinExistence type="predicted"/>
<dbReference type="InterPro" id="IPR000026">
    <property type="entry name" value="N1-like"/>
</dbReference>
<comment type="caution">
    <text evidence="4">The sequence shown here is derived from an EMBL/GenBank/DDBJ whole genome shotgun (WGS) entry which is preliminary data.</text>
</comment>
<dbReference type="GO" id="GO:0003723">
    <property type="term" value="F:RNA binding"/>
    <property type="evidence" value="ECO:0007669"/>
    <property type="project" value="InterPro"/>
</dbReference>
<protein>
    <submittedName>
        <fullName evidence="4">Ribonuclease T1</fullName>
    </submittedName>
</protein>
<dbReference type="Pfam" id="PF00545">
    <property type="entry name" value="Ribonuclease"/>
    <property type="match status" value="1"/>
</dbReference>
<keyword evidence="1" id="KW-0540">Nuclease</keyword>
<evidence type="ECO:0000256" key="3">
    <source>
        <dbReference type="SAM" id="MobiDB-lite"/>
    </source>
</evidence>
<evidence type="ECO:0000313" key="4">
    <source>
        <dbReference type="EMBL" id="TQL62815.1"/>
    </source>
</evidence>
<keyword evidence="5" id="KW-1185">Reference proteome</keyword>
<gene>
    <name evidence="4" type="ORF">FB460_0606</name>
</gene>